<comment type="caution">
    <text evidence="3">The sequence shown here is derived from an EMBL/GenBank/DDBJ whole genome shotgun (WGS) entry which is preliminary data.</text>
</comment>
<name>A0A936TEE2_9ACTN</name>
<dbReference type="PANTHER" id="PTHR10166:SF37">
    <property type="entry name" value="STOLID, ISOFORM H"/>
    <property type="match status" value="1"/>
</dbReference>
<dbReference type="Gene3D" id="3.40.50.410">
    <property type="entry name" value="von Willebrand factor, type A domain"/>
    <property type="match status" value="1"/>
</dbReference>
<evidence type="ECO:0000313" key="4">
    <source>
        <dbReference type="Proteomes" id="UP000727993"/>
    </source>
</evidence>
<dbReference type="InterPro" id="IPR002035">
    <property type="entry name" value="VWF_A"/>
</dbReference>
<dbReference type="InterPro" id="IPR036465">
    <property type="entry name" value="vWFA_dom_sf"/>
</dbReference>
<dbReference type="Pfam" id="PF13519">
    <property type="entry name" value="VWA_2"/>
    <property type="match status" value="1"/>
</dbReference>
<dbReference type="SUPFAM" id="SSF53850">
    <property type="entry name" value="Periplasmic binding protein-like II"/>
    <property type="match status" value="1"/>
</dbReference>
<dbReference type="AlphaFoldDB" id="A0A936TEE2"/>
<gene>
    <name evidence="3" type="ORF">IPN02_17680</name>
</gene>
<evidence type="ECO:0000313" key="3">
    <source>
        <dbReference type="EMBL" id="MBK9298616.1"/>
    </source>
</evidence>
<dbReference type="PROSITE" id="PS50234">
    <property type="entry name" value="VWFA"/>
    <property type="match status" value="1"/>
</dbReference>
<dbReference type="GO" id="GO:0005245">
    <property type="term" value="F:voltage-gated calcium channel activity"/>
    <property type="evidence" value="ECO:0007669"/>
    <property type="project" value="TreeGrafter"/>
</dbReference>
<dbReference type="SUPFAM" id="SSF53300">
    <property type="entry name" value="vWA-like"/>
    <property type="match status" value="1"/>
</dbReference>
<keyword evidence="1" id="KW-1133">Transmembrane helix</keyword>
<dbReference type="PANTHER" id="PTHR10166">
    <property type="entry name" value="VOLTAGE-DEPENDENT CALCIUM CHANNEL SUBUNIT ALPHA-2/DELTA-RELATED"/>
    <property type="match status" value="1"/>
</dbReference>
<dbReference type="Pfam" id="PF13531">
    <property type="entry name" value="SBP_bac_11"/>
    <property type="match status" value="1"/>
</dbReference>
<keyword evidence="1" id="KW-0812">Transmembrane</keyword>
<sequence length="619" mass="65369">MIHAHRTRTTAPRRRPTARAGAGLIARAGTGLIALCVLVGACGFGGGDEDAASDDDCTRVPAAVSSEKIQLMTELGDDFARSWDGSGCVRVEAKSVPSGRAAVALAEGWNADELGPQPVLWSPAASSWGAILNQRSAEADGALTVPTDPPNFMLTPLVIAMPEPMADALGYPDKPVGWSDLLSLATEENAWEKRGHPEWGQFKLGKTNPNFSTSGLSALVAQNYAAAGTDNNLSAEQLKAKKVVDFNKGIESSVVHYGDITMTFLNNWFRADQRDTALTYASAVAVEEKSVIDYNAGNPDGVLEPGEKPKKPRVPLVAIYPTEGTLYSDNPLYVVGGSAGQKQVAEKFIEFLQEPTNQKKVLGFGFRPGNPEVPVGNPIVAKNGVDPDQPSTTLPVPDPQVLDAILGAWDTQRKGARVLMMLDVSGSMSEPARADDPGGPTKLDLAKQAAATALDQFKADDKVGLRTFTTDEDTGQPVYDDLVEVEALGANAEGLRTALRGLIPRNGTPLFGAAALAVDEIEAGYDPERINAVILLTDGINEDGVPDDDDAQFAQLTDKLRSSTEGEASTPVRVFTIAYGEDASTGQLSAIAEASNAAAYDSSDPDAIDQVFTAVVSNF</sequence>
<accession>A0A936TEE2</accession>
<organism evidence="3 4">
    <name type="scientific">Candidatus Neomicrothrix subdominans</name>
    <dbReference type="NCBI Taxonomy" id="2954438"/>
    <lineage>
        <taxon>Bacteria</taxon>
        <taxon>Bacillati</taxon>
        <taxon>Actinomycetota</taxon>
        <taxon>Acidimicrobiia</taxon>
        <taxon>Acidimicrobiales</taxon>
        <taxon>Microthrixaceae</taxon>
        <taxon>Candidatus Neomicrothrix</taxon>
    </lineage>
</organism>
<dbReference type="EMBL" id="JADJZA010000010">
    <property type="protein sequence ID" value="MBK9298616.1"/>
    <property type="molecule type" value="Genomic_DNA"/>
</dbReference>
<dbReference type="InterPro" id="IPR051173">
    <property type="entry name" value="Ca_channel_alpha-2/delta"/>
</dbReference>
<reference evidence="3 4" key="1">
    <citation type="submission" date="2020-10" db="EMBL/GenBank/DDBJ databases">
        <title>Connecting structure to function with the recovery of over 1000 high-quality activated sludge metagenome-assembled genomes encoding full-length rRNA genes using long-read sequencing.</title>
        <authorList>
            <person name="Singleton C.M."/>
            <person name="Petriglieri F."/>
            <person name="Kristensen J.M."/>
            <person name="Kirkegaard R.H."/>
            <person name="Michaelsen T.Y."/>
            <person name="Andersen M.H."/>
            <person name="Karst S.M."/>
            <person name="Dueholm M.S."/>
            <person name="Nielsen P.H."/>
            <person name="Albertsen M."/>
        </authorList>
    </citation>
    <scope>NUCLEOTIDE SEQUENCE [LARGE SCALE GENOMIC DNA]</scope>
    <source>
        <strain evidence="3">Lyne_18-Q3-R50-59_MAXAC.006</strain>
    </source>
</reference>
<proteinExistence type="predicted"/>
<feature type="domain" description="VWFA" evidence="2">
    <location>
        <begin position="417"/>
        <end position="615"/>
    </location>
</feature>
<evidence type="ECO:0000259" key="2">
    <source>
        <dbReference type="PROSITE" id="PS50234"/>
    </source>
</evidence>
<evidence type="ECO:0000256" key="1">
    <source>
        <dbReference type="SAM" id="Phobius"/>
    </source>
</evidence>
<dbReference type="GO" id="GO:0005891">
    <property type="term" value="C:voltage-gated calcium channel complex"/>
    <property type="evidence" value="ECO:0007669"/>
    <property type="project" value="TreeGrafter"/>
</dbReference>
<protein>
    <submittedName>
        <fullName evidence="3">VWA domain-containing protein</fullName>
    </submittedName>
</protein>
<dbReference type="Proteomes" id="UP000727993">
    <property type="component" value="Unassembled WGS sequence"/>
</dbReference>
<feature type="transmembrane region" description="Helical" evidence="1">
    <location>
        <begin position="21"/>
        <end position="41"/>
    </location>
</feature>
<dbReference type="SMART" id="SM00327">
    <property type="entry name" value="VWA"/>
    <property type="match status" value="1"/>
</dbReference>
<keyword evidence="1" id="KW-0472">Membrane</keyword>